<name>A0A8W8HU78_MAGGI</name>
<evidence type="ECO:0000256" key="2">
    <source>
        <dbReference type="ARBA" id="ARBA00022695"/>
    </source>
</evidence>
<dbReference type="InterPro" id="IPR050951">
    <property type="entry name" value="Retrovirus_Pol_polyprotein"/>
</dbReference>
<dbReference type="CDD" id="cd05481">
    <property type="entry name" value="retropepsin_like_LTR_1"/>
    <property type="match status" value="1"/>
</dbReference>
<keyword evidence="3" id="KW-0540">Nuclease</keyword>
<evidence type="ECO:0000256" key="4">
    <source>
        <dbReference type="ARBA" id="ARBA00022759"/>
    </source>
</evidence>
<sequence length="191" mass="21642">MPKKKHIHDIQDEQAFFIDALETVHSDKPEDWRVTLCTNGKGINYKLDTGSQVNILLEKQYYSLRWKPKLHQTNIQLMSYSKHSIPVLGACVLEVTHLGKAAKVYFVIVQDASTAILGVQACDKGTDMSTKLTKSAQEEDLKVYVDSVIKSLPIKDRKLQMIREETQNDPKLQLLAEVIVTGFPETRTECP</sequence>
<keyword evidence="2" id="KW-0548">Nucleotidyltransferase</keyword>
<keyword evidence="4" id="KW-0255">Endonuclease</keyword>
<protein>
    <recommendedName>
        <fullName evidence="7">Retropepsins domain-containing protein</fullName>
    </recommendedName>
</protein>
<dbReference type="AlphaFoldDB" id="A0A8W8HU78"/>
<dbReference type="GO" id="GO:0004519">
    <property type="term" value="F:endonuclease activity"/>
    <property type="evidence" value="ECO:0007669"/>
    <property type="project" value="UniProtKB-KW"/>
</dbReference>
<dbReference type="PANTHER" id="PTHR37984:SF5">
    <property type="entry name" value="PROTEIN NYNRIN-LIKE"/>
    <property type="match status" value="1"/>
</dbReference>
<organism evidence="5 6">
    <name type="scientific">Magallana gigas</name>
    <name type="common">Pacific oyster</name>
    <name type="synonym">Crassostrea gigas</name>
    <dbReference type="NCBI Taxonomy" id="29159"/>
    <lineage>
        <taxon>Eukaryota</taxon>
        <taxon>Metazoa</taxon>
        <taxon>Spiralia</taxon>
        <taxon>Lophotrochozoa</taxon>
        <taxon>Mollusca</taxon>
        <taxon>Bivalvia</taxon>
        <taxon>Autobranchia</taxon>
        <taxon>Pteriomorphia</taxon>
        <taxon>Ostreida</taxon>
        <taxon>Ostreoidea</taxon>
        <taxon>Ostreidae</taxon>
        <taxon>Magallana</taxon>
    </lineage>
</organism>
<dbReference type="SUPFAM" id="SSF50630">
    <property type="entry name" value="Acid proteases"/>
    <property type="match status" value="1"/>
</dbReference>
<evidence type="ECO:0008006" key="7">
    <source>
        <dbReference type="Google" id="ProtNLM"/>
    </source>
</evidence>
<dbReference type="InterPro" id="IPR021109">
    <property type="entry name" value="Peptidase_aspartic_dom_sf"/>
</dbReference>
<keyword evidence="6" id="KW-1185">Reference proteome</keyword>
<keyword evidence="1" id="KW-0808">Transferase</keyword>
<evidence type="ECO:0000313" key="5">
    <source>
        <dbReference type="EnsemblMetazoa" id="G11074.1:cds"/>
    </source>
</evidence>
<accession>A0A8W8HU78</accession>
<evidence type="ECO:0000256" key="3">
    <source>
        <dbReference type="ARBA" id="ARBA00022722"/>
    </source>
</evidence>
<reference evidence="5" key="1">
    <citation type="submission" date="2022-08" db="UniProtKB">
        <authorList>
            <consortium name="EnsemblMetazoa"/>
        </authorList>
    </citation>
    <scope>IDENTIFICATION</scope>
    <source>
        <strain evidence="5">05x7-T-G4-1.051#20</strain>
    </source>
</reference>
<proteinExistence type="predicted"/>
<dbReference type="GO" id="GO:0016779">
    <property type="term" value="F:nucleotidyltransferase activity"/>
    <property type="evidence" value="ECO:0007669"/>
    <property type="project" value="UniProtKB-KW"/>
</dbReference>
<evidence type="ECO:0000313" key="6">
    <source>
        <dbReference type="Proteomes" id="UP000005408"/>
    </source>
</evidence>
<keyword evidence="4" id="KW-0378">Hydrolase</keyword>
<dbReference type="PANTHER" id="PTHR37984">
    <property type="entry name" value="PROTEIN CBG26694"/>
    <property type="match status" value="1"/>
</dbReference>
<evidence type="ECO:0000256" key="1">
    <source>
        <dbReference type="ARBA" id="ARBA00022679"/>
    </source>
</evidence>
<dbReference type="Proteomes" id="UP000005408">
    <property type="component" value="Unassembled WGS sequence"/>
</dbReference>
<dbReference type="EnsemblMetazoa" id="G11074.1">
    <property type="protein sequence ID" value="G11074.1:cds"/>
    <property type="gene ID" value="G11074"/>
</dbReference>